<dbReference type="EMBL" id="PCSD01000042">
    <property type="protein sequence ID" value="PIP33884.1"/>
    <property type="molecule type" value="Genomic_DNA"/>
</dbReference>
<name>A0A2G9ZL59_9BACT</name>
<comment type="caution">
    <text evidence="4">The sequence shown here is derived from an EMBL/GenBank/DDBJ whole genome shotgun (WGS) entry which is preliminary data.</text>
</comment>
<sequence length="136" mass="15883">MIINFMTNKIKIIKCRDVHGKESEASLDKFRFRPSVYGVLIEGEKILLSRQWDGYDFPVGGIEIDETIKEALKREFIEETGIEVEPVMPVHCETDFFNPDNTDKYKGQYWNAVMMYYLVKKVGGELTKDNLYDTEQ</sequence>
<feature type="domain" description="Nudix hydrolase" evidence="3">
    <location>
        <begin position="31"/>
        <end position="136"/>
    </location>
</feature>
<evidence type="ECO:0000256" key="1">
    <source>
        <dbReference type="ARBA" id="ARBA00001946"/>
    </source>
</evidence>
<evidence type="ECO:0000259" key="3">
    <source>
        <dbReference type="PROSITE" id="PS51462"/>
    </source>
</evidence>
<dbReference type="Pfam" id="PF00293">
    <property type="entry name" value="NUDIX"/>
    <property type="match status" value="1"/>
</dbReference>
<reference evidence="4 5" key="1">
    <citation type="submission" date="2017-09" db="EMBL/GenBank/DDBJ databases">
        <title>Depth-based differentiation of microbial function through sediment-hosted aquifers and enrichment of novel symbionts in the deep terrestrial subsurface.</title>
        <authorList>
            <person name="Probst A.J."/>
            <person name="Ladd B."/>
            <person name="Jarett J.K."/>
            <person name="Geller-Mcgrath D.E."/>
            <person name="Sieber C.M."/>
            <person name="Emerson J.B."/>
            <person name="Anantharaman K."/>
            <person name="Thomas B.C."/>
            <person name="Malmstrom R."/>
            <person name="Stieglmeier M."/>
            <person name="Klingl A."/>
            <person name="Woyke T."/>
            <person name="Ryan C.M."/>
            <person name="Banfield J.F."/>
        </authorList>
    </citation>
    <scope>NUCLEOTIDE SEQUENCE [LARGE SCALE GENOMIC DNA]</scope>
    <source>
        <strain evidence="4">CG23_combo_of_CG06-09_8_20_14_all_49_15</strain>
    </source>
</reference>
<dbReference type="PANTHER" id="PTHR43046">
    <property type="entry name" value="GDP-MANNOSE MANNOSYL HYDROLASE"/>
    <property type="match status" value="1"/>
</dbReference>
<dbReference type="InterPro" id="IPR000086">
    <property type="entry name" value="NUDIX_hydrolase_dom"/>
</dbReference>
<dbReference type="Gene3D" id="3.90.79.10">
    <property type="entry name" value="Nucleoside Triphosphate Pyrophosphohydrolase"/>
    <property type="match status" value="1"/>
</dbReference>
<evidence type="ECO:0000313" key="4">
    <source>
        <dbReference type="EMBL" id="PIP33884.1"/>
    </source>
</evidence>
<dbReference type="PANTHER" id="PTHR43046:SF14">
    <property type="entry name" value="MUTT_NUDIX FAMILY PROTEIN"/>
    <property type="match status" value="1"/>
</dbReference>
<evidence type="ECO:0000313" key="5">
    <source>
        <dbReference type="Proteomes" id="UP000230729"/>
    </source>
</evidence>
<dbReference type="PROSITE" id="PS00893">
    <property type="entry name" value="NUDIX_BOX"/>
    <property type="match status" value="1"/>
</dbReference>
<dbReference type="PROSITE" id="PS51462">
    <property type="entry name" value="NUDIX"/>
    <property type="match status" value="1"/>
</dbReference>
<evidence type="ECO:0000256" key="2">
    <source>
        <dbReference type="ARBA" id="ARBA00022801"/>
    </source>
</evidence>
<keyword evidence="2" id="KW-0378">Hydrolase</keyword>
<dbReference type="Proteomes" id="UP000230729">
    <property type="component" value="Unassembled WGS sequence"/>
</dbReference>
<proteinExistence type="predicted"/>
<organism evidence="4 5">
    <name type="scientific">Candidatus Falkowbacteria bacterium CG23_combo_of_CG06-09_8_20_14_all_49_15</name>
    <dbReference type="NCBI Taxonomy" id="1974572"/>
    <lineage>
        <taxon>Bacteria</taxon>
        <taxon>Candidatus Falkowiibacteriota</taxon>
    </lineage>
</organism>
<gene>
    <name evidence="4" type="ORF">COX22_01995</name>
</gene>
<dbReference type="GO" id="GO:0016787">
    <property type="term" value="F:hydrolase activity"/>
    <property type="evidence" value="ECO:0007669"/>
    <property type="project" value="UniProtKB-KW"/>
</dbReference>
<dbReference type="SUPFAM" id="SSF55811">
    <property type="entry name" value="Nudix"/>
    <property type="match status" value="1"/>
</dbReference>
<comment type="cofactor">
    <cofactor evidence="1">
        <name>Mg(2+)</name>
        <dbReference type="ChEBI" id="CHEBI:18420"/>
    </cofactor>
</comment>
<dbReference type="AlphaFoldDB" id="A0A2G9ZL59"/>
<accession>A0A2G9ZL59</accession>
<dbReference type="InterPro" id="IPR020084">
    <property type="entry name" value="NUDIX_hydrolase_CS"/>
</dbReference>
<dbReference type="InterPro" id="IPR015797">
    <property type="entry name" value="NUDIX_hydrolase-like_dom_sf"/>
</dbReference>
<protein>
    <recommendedName>
        <fullName evidence="3">Nudix hydrolase domain-containing protein</fullName>
    </recommendedName>
</protein>